<reference evidence="2 3" key="1">
    <citation type="journal article" date="2007" name="Nat. Biotechnol.">
        <title>Genome sequence of the lignocellulose-bioconverting and xylose-fermenting yeast Pichia stipitis.</title>
        <authorList>
            <person name="Jeffries T.W."/>
            <person name="Grigoriev I.V."/>
            <person name="Grimwood J."/>
            <person name="Laplaza J.M."/>
            <person name="Aerts A."/>
            <person name="Salamov A."/>
            <person name="Schmutz J."/>
            <person name="Lindquist E."/>
            <person name="Dehal P."/>
            <person name="Shapiro H."/>
            <person name="Jin Y.S."/>
            <person name="Passoth V."/>
            <person name="Richardson P.M."/>
        </authorList>
    </citation>
    <scope>NUCLEOTIDE SEQUENCE [LARGE SCALE GENOMIC DNA]</scope>
    <source>
        <strain evidence="3">ATCC 58785 / CBS 6054 / NBRC 10063 / NRRL Y-11545</strain>
    </source>
</reference>
<dbReference type="OrthoDB" id="4074785at2759"/>
<dbReference type="AlphaFoldDB" id="A3LST4"/>
<gene>
    <name evidence="2" type="ORF">PICST_58822</name>
</gene>
<dbReference type="eggNOG" id="ENOG502S4T1">
    <property type="taxonomic scope" value="Eukaryota"/>
</dbReference>
<dbReference type="GeneID" id="4838803"/>
<dbReference type="Pfam" id="PF13455">
    <property type="entry name" value="MUG113"/>
    <property type="match status" value="1"/>
</dbReference>
<evidence type="ECO:0000259" key="1">
    <source>
        <dbReference type="SMART" id="SM00974"/>
    </source>
</evidence>
<evidence type="ECO:0000313" key="3">
    <source>
        <dbReference type="Proteomes" id="UP000002258"/>
    </source>
</evidence>
<sequence>MQCKGTTLKGQRCKIQTESGYCRYHANQSERGLKSEVPKPDSPTSGYIYIYTMSELLNSRKSWLQTRNLPNTKPSHKHKWKDFDAGKSPYMLVKVGMTSGTVARRLAQWQNQCHHDITVLGPATEEIVELKFKSAAIASRFNSPKPYSTFRNNGFFCGRNLKSAESEIHRLLRAKYGNGDILCTGCATPDSRKPNKDVPFRSEYNIHVEWFLVPKSDLEYVYSVINSVCLKNRI</sequence>
<dbReference type="OMA" id="YNIHVEW"/>
<feature type="domain" description="Bacteriophage T5 Orf172 DNA-binding" evidence="1">
    <location>
        <begin position="87"/>
        <end position="171"/>
    </location>
</feature>
<evidence type="ECO:0000313" key="2">
    <source>
        <dbReference type="EMBL" id="ABN65949.2"/>
    </source>
</evidence>
<organism evidence="2 3">
    <name type="scientific">Scheffersomyces stipitis (strain ATCC 58785 / CBS 6054 / NBRC 10063 / NRRL Y-11545)</name>
    <name type="common">Yeast</name>
    <name type="synonym">Pichia stipitis</name>
    <dbReference type="NCBI Taxonomy" id="322104"/>
    <lineage>
        <taxon>Eukaryota</taxon>
        <taxon>Fungi</taxon>
        <taxon>Dikarya</taxon>
        <taxon>Ascomycota</taxon>
        <taxon>Saccharomycotina</taxon>
        <taxon>Pichiomycetes</taxon>
        <taxon>Debaryomycetaceae</taxon>
        <taxon>Scheffersomyces</taxon>
    </lineage>
</organism>
<dbReference type="InterPro" id="IPR053006">
    <property type="entry name" value="Meiosis_regulatory"/>
</dbReference>
<dbReference type="EMBL" id="CP000498">
    <property type="protein sequence ID" value="ABN65949.2"/>
    <property type="molecule type" value="Genomic_DNA"/>
</dbReference>
<dbReference type="InterPro" id="IPR018306">
    <property type="entry name" value="Phage_T5_Orf172_DNA-bd"/>
</dbReference>
<proteinExistence type="predicted"/>
<dbReference type="RefSeq" id="XP_001383978.2">
    <property type="nucleotide sequence ID" value="XM_001383941.1"/>
</dbReference>
<dbReference type="HOGENOM" id="CLU_069853_0_0_1"/>
<dbReference type="KEGG" id="pic:PICST_58822"/>
<dbReference type="SMART" id="SM00974">
    <property type="entry name" value="T5orf172"/>
    <property type="match status" value="1"/>
</dbReference>
<dbReference type="PANTHER" id="PTHR28094:SF1">
    <property type="entry name" value="MEIOTICALLY UP-REGULATED GENE 113 PROTEIN"/>
    <property type="match status" value="1"/>
</dbReference>
<name>A3LST4_PICST</name>
<dbReference type="PANTHER" id="PTHR28094">
    <property type="entry name" value="MEIOTICALLY UP-REGULATED GENE 113 PROTEIN"/>
    <property type="match status" value="1"/>
</dbReference>
<keyword evidence="3" id="KW-1185">Reference proteome</keyword>
<dbReference type="Proteomes" id="UP000002258">
    <property type="component" value="Chromosome 4"/>
</dbReference>
<protein>
    <recommendedName>
        <fullName evidence="1">Bacteriophage T5 Orf172 DNA-binding domain-containing protein</fullName>
    </recommendedName>
</protein>
<dbReference type="InParanoid" id="A3LST4"/>
<dbReference type="FunCoup" id="A3LST4">
    <property type="interactions" value="18"/>
</dbReference>
<accession>A3LST4</accession>